<dbReference type="OrthoDB" id="5187611at2"/>
<dbReference type="RefSeq" id="WP_106364290.1">
    <property type="nucleotide sequence ID" value="NZ_PVTJ01000004.1"/>
</dbReference>
<evidence type="ECO:0000256" key="1">
    <source>
        <dbReference type="SAM" id="MobiDB-lite"/>
    </source>
</evidence>
<evidence type="ECO:0000313" key="2">
    <source>
        <dbReference type="EMBL" id="PRY59201.1"/>
    </source>
</evidence>
<accession>A0A2T0UMP8</accession>
<dbReference type="AlphaFoldDB" id="A0A2T0UMP8"/>
<gene>
    <name evidence="2" type="ORF">B0I28_104361</name>
</gene>
<comment type="caution">
    <text evidence="2">The sequence shown here is derived from an EMBL/GenBank/DDBJ whole genome shotgun (WGS) entry which is preliminary data.</text>
</comment>
<feature type="compositionally biased region" description="Polar residues" evidence="1">
    <location>
        <begin position="53"/>
        <end position="63"/>
    </location>
</feature>
<dbReference type="EMBL" id="PVTJ01000004">
    <property type="protein sequence ID" value="PRY59201.1"/>
    <property type="molecule type" value="Genomic_DNA"/>
</dbReference>
<dbReference type="Proteomes" id="UP000238176">
    <property type="component" value="Unassembled WGS sequence"/>
</dbReference>
<name>A0A2T0UMP8_9ACTN</name>
<proteinExistence type="predicted"/>
<sequence>MAAAFPPGERVELVARAVLLRAGLARFHEERRANWDRLTGDRRPAVDDPDAVTLNTQPGARTQNADDLRTLGDALRLMDRVIDLLESPAEDIAVVAFGLEQLQSRVIELEEYADLKEPVGLLRELIESRDI</sequence>
<protein>
    <submittedName>
        <fullName evidence="2">Uncharacterized protein</fullName>
    </submittedName>
</protein>
<keyword evidence="3" id="KW-1185">Reference proteome</keyword>
<organism evidence="2 3">
    <name type="scientific">Glycomyces artemisiae</name>
    <dbReference type="NCBI Taxonomy" id="1076443"/>
    <lineage>
        <taxon>Bacteria</taxon>
        <taxon>Bacillati</taxon>
        <taxon>Actinomycetota</taxon>
        <taxon>Actinomycetes</taxon>
        <taxon>Glycomycetales</taxon>
        <taxon>Glycomycetaceae</taxon>
        <taxon>Glycomyces</taxon>
    </lineage>
</organism>
<evidence type="ECO:0000313" key="3">
    <source>
        <dbReference type="Proteomes" id="UP000238176"/>
    </source>
</evidence>
<reference evidence="2 3" key="1">
    <citation type="submission" date="2018-03" db="EMBL/GenBank/DDBJ databases">
        <title>Genomic Encyclopedia of Type Strains, Phase III (KMG-III): the genomes of soil and plant-associated and newly described type strains.</title>
        <authorList>
            <person name="Whitman W."/>
        </authorList>
    </citation>
    <scope>NUCLEOTIDE SEQUENCE [LARGE SCALE GENOMIC DNA]</scope>
    <source>
        <strain evidence="2 3">CGMCC 4.7067</strain>
    </source>
</reference>
<feature type="region of interest" description="Disordered" evidence="1">
    <location>
        <begin position="38"/>
        <end position="65"/>
    </location>
</feature>